<keyword evidence="3" id="KW-1185">Reference proteome</keyword>
<accession>A0A8T9CCQ5</accession>
<dbReference type="EMBL" id="QGMK01000629">
    <property type="protein sequence ID" value="TVY80693.1"/>
    <property type="molecule type" value="Genomic_DNA"/>
</dbReference>
<evidence type="ECO:0000256" key="1">
    <source>
        <dbReference type="SAM" id="MobiDB-lite"/>
    </source>
</evidence>
<evidence type="ECO:0000313" key="3">
    <source>
        <dbReference type="Proteomes" id="UP000469558"/>
    </source>
</evidence>
<proteinExistence type="predicted"/>
<reference evidence="2 3" key="1">
    <citation type="submission" date="2018-05" db="EMBL/GenBank/DDBJ databases">
        <title>Genome sequencing and assembly of the regulated plant pathogen Lachnellula willkommii and related sister species for the development of diagnostic species identification markers.</title>
        <authorList>
            <person name="Giroux E."/>
            <person name="Bilodeau G."/>
        </authorList>
    </citation>
    <scope>NUCLEOTIDE SEQUENCE [LARGE SCALE GENOMIC DNA]</scope>
    <source>
        <strain evidence="2 3">CBS 268.59</strain>
    </source>
</reference>
<dbReference type="OrthoDB" id="5278208at2759"/>
<gene>
    <name evidence="2" type="ORF">LSUE1_G006092</name>
</gene>
<feature type="compositionally biased region" description="Gly residues" evidence="1">
    <location>
        <begin position="192"/>
        <end position="201"/>
    </location>
</feature>
<feature type="region of interest" description="Disordered" evidence="1">
    <location>
        <begin position="140"/>
        <end position="201"/>
    </location>
</feature>
<organism evidence="2 3">
    <name type="scientific">Lachnellula suecica</name>
    <dbReference type="NCBI Taxonomy" id="602035"/>
    <lineage>
        <taxon>Eukaryota</taxon>
        <taxon>Fungi</taxon>
        <taxon>Dikarya</taxon>
        <taxon>Ascomycota</taxon>
        <taxon>Pezizomycotina</taxon>
        <taxon>Leotiomycetes</taxon>
        <taxon>Helotiales</taxon>
        <taxon>Lachnaceae</taxon>
        <taxon>Lachnellula</taxon>
    </lineage>
</organism>
<protein>
    <submittedName>
        <fullName evidence="2">Uncharacterized protein</fullName>
    </submittedName>
</protein>
<sequence>MKTEPSAELQEIAYKSCQLFEAMEYWPGSPPGTVLACQASLGIACLFLPRDDHHSMWARRKLAVIESHGYIYPYTFRTKMADLFRDRSCMHWWLPNDENYPPIVRSIRKFVEGRTAPAKDVPTEDLRDMKAIFSSLNLGDEQSSAPQAVGKGRGPSNDVAVASDGSRNLQHIGGEGDGYGYGFDDNQSYWDQGGGSYGPPK</sequence>
<name>A0A8T9CCQ5_9HELO</name>
<evidence type="ECO:0000313" key="2">
    <source>
        <dbReference type="EMBL" id="TVY80693.1"/>
    </source>
</evidence>
<comment type="caution">
    <text evidence="2">The sequence shown here is derived from an EMBL/GenBank/DDBJ whole genome shotgun (WGS) entry which is preliminary data.</text>
</comment>
<dbReference type="AlphaFoldDB" id="A0A8T9CCQ5"/>
<dbReference type="Proteomes" id="UP000469558">
    <property type="component" value="Unassembled WGS sequence"/>
</dbReference>